<dbReference type="AlphaFoldDB" id="L9WMD1"/>
<dbReference type="Proteomes" id="UP000011690">
    <property type="component" value="Unassembled WGS sequence"/>
</dbReference>
<accession>L9WMD1</accession>
<organism evidence="2 3">
    <name type="scientific">Natronorubrum bangense JCM 10635</name>
    <dbReference type="NCBI Taxonomy" id="1227500"/>
    <lineage>
        <taxon>Archaea</taxon>
        <taxon>Methanobacteriati</taxon>
        <taxon>Methanobacteriota</taxon>
        <taxon>Stenosarchaea group</taxon>
        <taxon>Halobacteria</taxon>
        <taxon>Halobacteriales</taxon>
        <taxon>Natrialbaceae</taxon>
        <taxon>Natronorubrum</taxon>
    </lineage>
</organism>
<dbReference type="STRING" id="1227500.C494_04575"/>
<evidence type="ECO:0008006" key="4">
    <source>
        <dbReference type="Google" id="ProtNLM"/>
    </source>
</evidence>
<proteinExistence type="predicted"/>
<evidence type="ECO:0000313" key="2">
    <source>
        <dbReference type="EMBL" id="ELY50624.1"/>
    </source>
</evidence>
<dbReference type="PATRIC" id="fig|1227500.6.peg.924"/>
<evidence type="ECO:0000313" key="3">
    <source>
        <dbReference type="Proteomes" id="UP000011690"/>
    </source>
</evidence>
<keyword evidence="3" id="KW-1185">Reference proteome</keyword>
<name>L9WMD1_9EURY</name>
<evidence type="ECO:0000256" key="1">
    <source>
        <dbReference type="SAM" id="MobiDB-lite"/>
    </source>
</evidence>
<sequence length="49" mass="5206">MFGDNRDRAHRCGECDTYARLSRGSAAGEDVSVPDPETSPGRHGGEVDA</sequence>
<dbReference type="eggNOG" id="arCOG06449">
    <property type="taxonomic scope" value="Archaea"/>
</dbReference>
<feature type="region of interest" description="Disordered" evidence="1">
    <location>
        <begin position="20"/>
        <end position="49"/>
    </location>
</feature>
<dbReference type="Pfam" id="PF24444">
    <property type="entry name" value="DUF7563"/>
    <property type="match status" value="1"/>
</dbReference>
<comment type="caution">
    <text evidence="2">The sequence shown here is derived from an EMBL/GenBank/DDBJ whole genome shotgun (WGS) entry which is preliminary data.</text>
</comment>
<protein>
    <recommendedName>
        <fullName evidence="4">Small CPxCG-related zinc finger protein</fullName>
    </recommendedName>
</protein>
<dbReference type="InterPro" id="IPR055985">
    <property type="entry name" value="DUF7563"/>
</dbReference>
<dbReference type="EMBL" id="AOHY01000010">
    <property type="protein sequence ID" value="ELY50624.1"/>
    <property type="molecule type" value="Genomic_DNA"/>
</dbReference>
<reference evidence="2 3" key="1">
    <citation type="journal article" date="2014" name="PLoS Genet.">
        <title>Phylogenetically driven sequencing of extremely halophilic archaea reveals strategies for static and dynamic osmo-response.</title>
        <authorList>
            <person name="Becker E.A."/>
            <person name="Seitzer P.M."/>
            <person name="Tritt A."/>
            <person name="Larsen D."/>
            <person name="Krusor M."/>
            <person name="Yao A.I."/>
            <person name="Wu D."/>
            <person name="Madern D."/>
            <person name="Eisen J.A."/>
            <person name="Darling A.E."/>
            <person name="Facciotti M.T."/>
        </authorList>
    </citation>
    <scope>NUCLEOTIDE SEQUENCE [LARGE SCALE GENOMIC DNA]</scope>
    <source>
        <strain evidence="2 3">JCM 10635</strain>
    </source>
</reference>
<gene>
    <name evidence="2" type="ORF">C494_04575</name>
</gene>